<evidence type="ECO:0000313" key="2">
    <source>
        <dbReference type="Proteomes" id="UP001253595"/>
    </source>
</evidence>
<protein>
    <submittedName>
        <fullName evidence="1">Uncharacterized protein</fullName>
    </submittedName>
</protein>
<comment type="caution">
    <text evidence="1">The sequence shown here is derived from an EMBL/GenBank/DDBJ whole genome shotgun (WGS) entry which is preliminary data.</text>
</comment>
<reference evidence="1 2" key="1">
    <citation type="submission" date="2023-07" db="EMBL/GenBank/DDBJ databases">
        <title>Sorghum-associated microbial communities from plants grown in Nebraska, USA.</title>
        <authorList>
            <person name="Schachtman D."/>
        </authorList>
    </citation>
    <scope>NUCLEOTIDE SEQUENCE [LARGE SCALE GENOMIC DNA]</scope>
    <source>
        <strain evidence="1 2">BE190</strain>
    </source>
</reference>
<dbReference type="RefSeq" id="WP_310068459.1">
    <property type="nucleotide sequence ID" value="NZ_JAVDVX010000001.1"/>
</dbReference>
<accession>A0ABU1UTU0</accession>
<dbReference type="Proteomes" id="UP001253595">
    <property type="component" value="Unassembled WGS sequence"/>
</dbReference>
<evidence type="ECO:0000313" key="1">
    <source>
        <dbReference type="EMBL" id="MDR7088608.1"/>
    </source>
</evidence>
<name>A0ABU1UTU0_9GAMM</name>
<organism evidence="1 2">
    <name type="scientific">Cellvibrio fibrivorans</name>
    <dbReference type="NCBI Taxonomy" id="126350"/>
    <lineage>
        <taxon>Bacteria</taxon>
        <taxon>Pseudomonadati</taxon>
        <taxon>Pseudomonadota</taxon>
        <taxon>Gammaproteobacteria</taxon>
        <taxon>Cellvibrionales</taxon>
        <taxon>Cellvibrionaceae</taxon>
        <taxon>Cellvibrio</taxon>
    </lineage>
</organism>
<sequence length="262" mass="28846">MMLSKLFGRREEVVGFIYVADSNQGYLKNANVGQIIQTEKKGAPWIVVDHCLENIVIAKWPGTLWRAEVKDEAKNTGLLEYAKYTRANAVKIIERLPLALLLGDFGASILKIIESAGSIDTGTAKKLSSVFNPESLEIYSKGWNIFGGTKNVDPPFYGRNHQNSIAMPGDEGCSPINSAFKIIYSQVFDRAKELTGGKALLTDDEGCLLLDDEWSKACNSYLCAAMAVAYQEKFTENEIAVLSKGWVMTYGELPTNSNNLKG</sequence>
<gene>
    <name evidence="1" type="ORF">J2X05_000611</name>
</gene>
<proteinExistence type="predicted"/>
<keyword evidence="2" id="KW-1185">Reference proteome</keyword>
<dbReference type="EMBL" id="JAVDVX010000001">
    <property type="protein sequence ID" value="MDR7088608.1"/>
    <property type="molecule type" value="Genomic_DNA"/>
</dbReference>